<evidence type="ECO:0000259" key="2">
    <source>
        <dbReference type="Pfam" id="PF01396"/>
    </source>
</evidence>
<feature type="domain" description="DUF2726" evidence="3">
    <location>
        <begin position="36"/>
        <end position="158"/>
    </location>
</feature>
<proteinExistence type="predicted"/>
<evidence type="ECO:0000313" key="4">
    <source>
        <dbReference type="EMBL" id="MFC5705334.1"/>
    </source>
</evidence>
<name>A0ABW0Y6F2_9GAMM</name>
<protein>
    <submittedName>
        <fullName evidence="4">DUF2726 domain-containing protein</fullName>
    </submittedName>
</protein>
<dbReference type="RefSeq" id="WP_042640204.1">
    <property type="nucleotide sequence ID" value="NZ_CDDF01000005.1"/>
</dbReference>
<dbReference type="SUPFAM" id="SSF57783">
    <property type="entry name" value="Zinc beta-ribbon"/>
    <property type="match status" value="1"/>
</dbReference>
<dbReference type="Gene3D" id="3.30.65.10">
    <property type="entry name" value="Bacterial Topoisomerase I, domain 1"/>
    <property type="match status" value="1"/>
</dbReference>
<dbReference type="InterPro" id="IPR013498">
    <property type="entry name" value="Topo_IA_Znf"/>
</dbReference>
<dbReference type="Pfam" id="PF10881">
    <property type="entry name" value="DUF2726"/>
    <property type="match status" value="1"/>
</dbReference>
<dbReference type="Proteomes" id="UP001596132">
    <property type="component" value="Unassembled WGS sequence"/>
</dbReference>
<sequence length="283" mass="31161">MNSLVVSGLVLLVLLLLAIVWGRGKKGKVSPYELQETLFSPAERSFLGVLDLAVGDKARVFAKVRVADVLTPQARMGKSKWQQAFNRISAKHFDYLLCHPADLSFLCAIELDDSSHRHQKRKARDLFLKEACDGAGLPLLQIPASSHYQVEELREQLLPLLSKASPLVEDLLPGERREPTFSPLLLDGVDLSEPRHGGQAPVASVPQAPKPGLAEPDPELVDNLFGSLDEEEDQPSATPHCPRCDAPLVEREAKKGPHVGRLFLACSRFPQCRYAAPHGQLKH</sequence>
<keyword evidence="5" id="KW-1185">Reference proteome</keyword>
<evidence type="ECO:0000256" key="1">
    <source>
        <dbReference type="SAM" id="MobiDB-lite"/>
    </source>
</evidence>
<feature type="domain" description="DNA topoisomerase type IA zn finger" evidence="2">
    <location>
        <begin position="241"/>
        <end position="277"/>
    </location>
</feature>
<evidence type="ECO:0000313" key="5">
    <source>
        <dbReference type="Proteomes" id="UP001596132"/>
    </source>
</evidence>
<gene>
    <name evidence="4" type="ORF">ACFPVW_04435</name>
</gene>
<accession>A0ABW0Y6F2</accession>
<feature type="region of interest" description="Disordered" evidence="1">
    <location>
        <begin position="189"/>
        <end position="221"/>
    </location>
</feature>
<evidence type="ECO:0000259" key="3">
    <source>
        <dbReference type="Pfam" id="PF10881"/>
    </source>
</evidence>
<reference evidence="5" key="1">
    <citation type="journal article" date="2019" name="Int. J. Syst. Evol. Microbiol.">
        <title>The Global Catalogue of Microorganisms (GCM) 10K type strain sequencing project: providing services to taxonomists for standard genome sequencing and annotation.</title>
        <authorList>
            <consortium name="The Broad Institute Genomics Platform"/>
            <consortium name="The Broad Institute Genome Sequencing Center for Infectious Disease"/>
            <person name="Wu L."/>
            <person name="Ma J."/>
        </authorList>
    </citation>
    <scope>NUCLEOTIDE SEQUENCE [LARGE SCALE GENOMIC DNA]</scope>
    <source>
        <strain evidence="5">KCTC 15012</strain>
    </source>
</reference>
<comment type="caution">
    <text evidence="4">The sequence shown here is derived from an EMBL/GenBank/DDBJ whole genome shotgun (WGS) entry which is preliminary data.</text>
</comment>
<dbReference type="InterPro" id="IPR024402">
    <property type="entry name" value="DUF2726"/>
</dbReference>
<dbReference type="Pfam" id="PF01396">
    <property type="entry name" value="Zn_ribbon_Top1"/>
    <property type="match status" value="1"/>
</dbReference>
<dbReference type="EMBL" id="JBHSPP010000005">
    <property type="protein sequence ID" value="MFC5705334.1"/>
    <property type="molecule type" value="Genomic_DNA"/>
</dbReference>
<organism evidence="4 5">
    <name type="scientific">Aeromonas eucrenophila</name>
    <dbReference type="NCBI Taxonomy" id="649"/>
    <lineage>
        <taxon>Bacteria</taxon>
        <taxon>Pseudomonadati</taxon>
        <taxon>Pseudomonadota</taxon>
        <taxon>Gammaproteobacteria</taxon>
        <taxon>Aeromonadales</taxon>
        <taxon>Aeromonadaceae</taxon>
        <taxon>Aeromonas</taxon>
    </lineage>
</organism>